<accession>A0ACC0DFM2</accession>
<comment type="caution">
    <text evidence="1">The sequence shown here is derived from an EMBL/GenBank/DDBJ whole genome shotgun (WGS) entry which is preliminary data.</text>
</comment>
<organism evidence="1 2">
    <name type="scientific">Hypoxylon rubiginosum</name>
    <dbReference type="NCBI Taxonomy" id="110542"/>
    <lineage>
        <taxon>Eukaryota</taxon>
        <taxon>Fungi</taxon>
        <taxon>Dikarya</taxon>
        <taxon>Ascomycota</taxon>
        <taxon>Pezizomycotina</taxon>
        <taxon>Sordariomycetes</taxon>
        <taxon>Xylariomycetidae</taxon>
        <taxon>Xylariales</taxon>
        <taxon>Hypoxylaceae</taxon>
        <taxon>Hypoxylon</taxon>
    </lineage>
</organism>
<gene>
    <name evidence="1" type="ORF">F4821DRAFT_189097</name>
</gene>
<proteinExistence type="predicted"/>
<name>A0ACC0DFM2_9PEZI</name>
<reference evidence="1 2" key="1">
    <citation type="journal article" date="2022" name="New Phytol.">
        <title>Ecological generalism drives hyperdiversity of secondary metabolite gene clusters in xylarialean endophytes.</title>
        <authorList>
            <person name="Franco M.E.E."/>
            <person name="Wisecaver J.H."/>
            <person name="Arnold A.E."/>
            <person name="Ju Y.M."/>
            <person name="Slot J.C."/>
            <person name="Ahrendt S."/>
            <person name="Moore L.P."/>
            <person name="Eastman K.E."/>
            <person name="Scott K."/>
            <person name="Konkel Z."/>
            <person name="Mondo S.J."/>
            <person name="Kuo A."/>
            <person name="Hayes R.D."/>
            <person name="Haridas S."/>
            <person name="Andreopoulos B."/>
            <person name="Riley R."/>
            <person name="LaButti K."/>
            <person name="Pangilinan J."/>
            <person name="Lipzen A."/>
            <person name="Amirebrahimi M."/>
            <person name="Yan J."/>
            <person name="Adam C."/>
            <person name="Keymanesh K."/>
            <person name="Ng V."/>
            <person name="Louie K."/>
            <person name="Northen T."/>
            <person name="Drula E."/>
            <person name="Henrissat B."/>
            <person name="Hsieh H.M."/>
            <person name="Youens-Clark K."/>
            <person name="Lutzoni F."/>
            <person name="Miadlikowska J."/>
            <person name="Eastwood D.C."/>
            <person name="Hamelin R.C."/>
            <person name="Grigoriev I.V."/>
            <person name="U'Ren J.M."/>
        </authorList>
    </citation>
    <scope>NUCLEOTIDE SEQUENCE [LARGE SCALE GENOMIC DNA]</scope>
    <source>
        <strain evidence="1 2">ER1909</strain>
    </source>
</reference>
<evidence type="ECO:0000313" key="1">
    <source>
        <dbReference type="EMBL" id="KAI6091652.1"/>
    </source>
</evidence>
<dbReference type="Proteomes" id="UP001497680">
    <property type="component" value="Unassembled WGS sequence"/>
</dbReference>
<keyword evidence="2" id="KW-1185">Reference proteome</keyword>
<protein>
    <submittedName>
        <fullName evidence="1">Uncharacterized protein</fullName>
    </submittedName>
</protein>
<evidence type="ECO:0000313" key="2">
    <source>
        <dbReference type="Proteomes" id="UP001497680"/>
    </source>
</evidence>
<sequence length="104" mass="11812">MAPTVVSVVYPKGAKFDMDYYLNHHMPLVREKWESYGLKSWKVAQYTNPESPYSVIAWLEFESAEHWAKAAASLEGKDTFADIPHFTDGKADVLVGDVKKSDSW</sequence>
<dbReference type="EMBL" id="MU394286">
    <property type="protein sequence ID" value="KAI6091652.1"/>
    <property type="molecule type" value="Genomic_DNA"/>
</dbReference>